<dbReference type="GO" id="GO:0150105">
    <property type="term" value="P:protein localization to cell-cell junction"/>
    <property type="evidence" value="ECO:0007669"/>
    <property type="project" value="TreeGrafter"/>
</dbReference>
<dbReference type="GO" id="GO:0005923">
    <property type="term" value="C:bicellular tight junction"/>
    <property type="evidence" value="ECO:0007669"/>
    <property type="project" value="TreeGrafter"/>
</dbReference>
<organism evidence="2 3">
    <name type="scientific">Cryptomeria japonica</name>
    <name type="common">Japanese cedar</name>
    <name type="synonym">Cupressus japonica</name>
    <dbReference type="NCBI Taxonomy" id="3369"/>
    <lineage>
        <taxon>Eukaryota</taxon>
        <taxon>Viridiplantae</taxon>
        <taxon>Streptophyta</taxon>
        <taxon>Embryophyta</taxon>
        <taxon>Tracheophyta</taxon>
        <taxon>Spermatophyta</taxon>
        <taxon>Pinopsida</taxon>
        <taxon>Pinidae</taxon>
        <taxon>Conifers II</taxon>
        <taxon>Cupressales</taxon>
        <taxon>Cupressaceae</taxon>
        <taxon>Cryptomeria</taxon>
    </lineage>
</organism>
<dbReference type="InterPro" id="IPR008145">
    <property type="entry name" value="GK/Ca_channel_bsu"/>
</dbReference>
<sequence length="267" mass="30091">MELSFQKGDILHVLDTLQNSDYGLQYWLAARVKTNGKDSDKGLIPDKNKADEIALEQRTVELNEASGTISGPSSSNCALSASVGRVSFLKRRVAQRSKSFCKDNWDNVVFDIEKYSYPAGFNRSQEHPKVIRLPGILEVIDQGKHALLDITPSAVEKLNYANLAPIVIFMKTDSKSIIKEFRSRAAKSLESNARDEDTLRRDGKSSRKLLEQSVKLEKAWYHVFTATLNLSTMGSEMWYRKLRETIENQQSANVWMVAGKSDKKIAT</sequence>
<feature type="domain" description="Guanylate kinase-like" evidence="1">
    <location>
        <begin position="112"/>
        <end position="247"/>
    </location>
</feature>
<reference evidence="2" key="1">
    <citation type="submission" date="2022-12" db="EMBL/GenBank/DDBJ databases">
        <title>Chromosome-Level Genome Assembly of Japanese Cedar (Cryptomeriajaponica D. Don).</title>
        <authorList>
            <person name="Fujino T."/>
            <person name="Yamaguchi K."/>
            <person name="Yokoyama T."/>
            <person name="Hamanaka T."/>
            <person name="Harazono Y."/>
            <person name="Kamada H."/>
            <person name="Kobayashi W."/>
            <person name="Ujino-Ihara T."/>
            <person name="Uchiyama K."/>
            <person name="Matsumoto A."/>
            <person name="Izuno A."/>
            <person name="Tsumura Y."/>
            <person name="Toyoda A."/>
            <person name="Shigenobu S."/>
            <person name="Moriguchi Y."/>
            <person name="Ueno S."/>
            <person name="Kasahara M."/>
        </authorList>
    </citation>
    <scope>NUCLEOTIDE SEQUENCE</scope>
</reference>
<dbReference type="Gene3D" id="2.30.30.40">
    <property type="entry name" value="SH3 Domains"/>
    <property type="match status" value="1"/>
</dbReference>
<dbReference type="PANTHER" id="PTHR13865">
    <property type="entry name" value="TIGHT JUNCTION PROTEIN"/>
    <property type="match status" value="1"/>
</dbReference>
<dbReference type="InterPro" id="IPR008144">
    <property type="entry name" value="Guanylate_kin-like_dom"/>
</dbReference>
<dbReference type="SUPFAM" id="SSF52540">
    <property type="entry name" value="P-loop containing nucleoside triphosphate hydrolases"/>
    <property type="match status" value="1"/>
</dbReference>
<dbReference type="GO" id="GO:0005886">
    <property type="term" value="C:plasma membrane"/>
    <property type="evidence" value="ECO:0007669"/>
    <property type="project" value="TreeGrafter"/>
</dbReference>
<proteinExistence type="predicted"/>
<protein>
    <recommendedName>
        <fullName evidence="1">Guanylate kinase-like domain-containing protein</fullName>
    </recommendedName>
</protein>
<dbReference type="InterPro" id="IPR027417">
    <property type="entry name" value="P-loop_NTPase"/>
</dbReference>
<keyword evidence="3" id="KW-1185">Reference proteome</keyword>
<dbReference type="Proteomes" id="UP001234787">
    <property type="component" value="Unassembled WGS sequence"/>
</dbReference>
<dbReference type="PANTHER" id="PTHR13865:SF28">
    <property type="entry name" value="POLYCHAETOID, ISOFORM O"/>
    <property type="match status" value="1"/>
</dbReference>
<gene>
    <name evidence="2" type="ORF">SUGI_1496730</name>
</gene>
<dbReference type="EMBL" id="BSEH01000745">
    <property type="protein sequence ID" value="GLJ59186.1"/>
    <property type="molecule type" value="Genomic_DNA"/>
</dbReference>
<dbReference type="Pfam" id="PF00625">
    <property type="entry name" value="Guanylate_kin"/>
    <property type="match status" value="1"/>
</dbReference>
<evidence type="ECO:0000313" key="2">
    <source>
        <dbReference type="EMBL" id="GLJ59186.1"/>
    </source>
</evidence>
<dbReference type="AlphaFoldDB" id="A0AAD3RRH0"/>
<dbReference type="SMART" id="SM00072">
    <property type="entry name" value="GuKc"/>
    <property type="match status" value="1"/>
</dbReference>
<dbReference type="GO" id="GO:0045216">
    <property type="term" value="P:cell-cell junction organization"/>
    <property type="evidence" value="ECO:0007669"/>
    <property type="project" value="TreeGrafter"/>
</dbReference>
<accession>A0AAD3RRH0</accession>
<dbReference type="SUPFAM" id="SSF50044">
    <property type="entry name" value="SH3-domain"/>
    <property type="match status" value="1"/>
</dbReference>
<dbReference type="PROSITE" id="PS50052">
    <property type="entry name" value="GUANYLATE_KINASE_2"/>
    <property type="match status" value="1"/>
</dbReference>
<dbReference type="InterPro" id="IPR036028">
    <property type="entry name" value="SH3-like_dom_sf"/>
</dbReference>
<dbReference type="Gene3D" id="3.40.50.300">
    <property type="entry name" value="P-loop containing nucleotide triphosphate hydrolases"/>
    <property type="match status" value="1"/>
</dbReference>
<dbReference type="GO" id="GO:0098609">
    <property type="term" value="P:cell-cell adhesion"/>
    <property type="evidence" value="ECO:0007669"/>
    <property type="project" value="TreeGrafter"/>
</dbReference>
<comment type="caution">
    <text evidence="2">The sequence shown here is derived from an EMBL/GenBank/DDBJ whole genome shotgun (WGS) entry which is preliminary data.</text>
</comment>
<evidence type="ECO:0000313" key="3">
    <source>
        <dbReference type="Proteomes" id="UP001234787"/>
    </source>
</evidence>
<evidence type="ECO:0000259" key="1">
    <source>
        <dbReference type="PROSITE" id="PS50052"/>
    </source>
</evidence>
<dbReference type="GO" id="GO:0050839">
    <property type="term" value="F:cell adhesion molecule binding"/>
    <property type="evidence" value="ECO:0007669"/>
    <property type="project" value="TreeGrafter"/>
</dbReference>
<name>A0AAD3RRH0_CRYJA</name>